<keyword evidence="2 4" id="KW-0663">Pyridoxal phosphate</keyword>
<dbReference type="RefSeq" id="WP_182895227.1">
    <property type="nucleotide sequence ID" value="NZ_JACGZW010000013.1"/>
</dbReference>
<dbReference type="Gene3D" id="3.40.640.10">
    <property type="entry name" value="Type I PLP-dependent aspartate aminotransferase-like (Major domain)"/>
    <property type="match status" value="1"/>
</dbReference>
<comment type="caution">
    <text evidence="6">The sequence shown here is derived from an EMBL/GenBank/DDBJ whole genome shotgun (WGS) entry which is preliminary data.</text>
</comment>
<evidence type="ECO:0000256" key="2">
    <source>
        <dbReference type="ARBA" id="ARBA00022898"/>
    </source>
</evidence>
<dbReference type="Pfam" id="PF00282">
    <property type="entry name" value="Pyridoxal_deC"/>
    <property type="match status" value="1"/>
</dbReference>
<dbReference type="InterPro" id="IPR050477">
    <property type="entry name" value="GrpII_AminoAcid_Decarb"/>
</dbReference>
<gene>
    <name evidence="6" type="ORF">H4281_35160</name>
</gene>
<dbReference type="PANTHER" id="PTHR42735:SF4">
    <property type="entry name" value="PYRIDOXAL PHOSPHATE-DEPENDENT DECARBOXYLASE FAMILY PROTEIN"/>
    <property type="match status" value="1"/>
</dbReference>
<comment type="cofactor">
    <cofactor evidence="1 4 5">
        <name>pyridoxal 5'-phosphate</name>
        <dbReference type="ChEBI" id="CHEBI:597326"/>
    </cofactor>
</comment>
<comment type="similarity">
    <text evidence="5">Belongs to the group II decarboxylase family.</text>
</comment>
<evidence type="ECO:0000313" key="6">
    <source>
        <dbReference type="EMBL" id="MBB1158416.1"/>
    </source>
</evidence>
<accession>A0A7W3W3W8</accession>
<keyword evidence="6" id="KW-0808">Transferase</keyword>
<dbReference type="SUPFAM" id="SSF53383">
    <property type="entry name" value="PLP-dependent transferases"/>
    <property type="match status" value="1"/>
</dbReference>
<dbReference type="PANTHER" id="PTHR42735">
    <property type="match status" value="1"/>
</dbReference>
<dbReference type="AlphaFoldDB" id="A0A7W3W3W8"/>
<keyword evidence="7" id="KW-1185">Reference proteome</keyword>
<feature type="modified residue" description="N6-(pyridoxal phosphate)lysine" evidence="4">
    <location>
        <position position="259"/>
    </location>
</feature>
<dbReference type="InterPro" id="IPR015424">
    <property type="entry name" value="PyrdxlP-dep_Trfase"/>
</dbReference>
<dbReference type="GO" id="GO:0019752">
    <property type="term" value="P:carboxylic acid metabolic process"/>
    <property type="evidence" value="ECO:0007669"/>
    <property type="project" value="InterPro"/>
</dbReference>
<organism evidence="6 7">
    <name type="scientific">Amycolatopsis dendrobii</name>
    <dbReference type="NCBI Taxonomy" id="2760662"/>
    <lineage>
        <taxon>Bacteria</taxon>
        <taxon>Bacillati</taxon>
        <taxon>Actinomycetota</taxon>
        <taxon>Actinomycetes</taxon>
        <taxon>Pseudonocardiales</taxon>
        <taxon>Pseudonocardiaceae</taxon>
        <taxon>Amycolatopsis</taxon>
    </lineage>
</organism>
<dbReference type="InterPro" id="IPR002129">
    <property type="entry name" value="PyrdxlP-dep_de-COase"/>
</dbReference>
<evidence type="ECO:0000256" key="3">
    <source>
        <dbReference type="ARBA" id="ARBA00023239"/>
    </source>
</evidence>
<dbReference type="EMBL" id="JACGZW010000013">
    <property type="protein sequence ID" value="MBB1158416.1"/>
    <property type="molecule type" value="Genomic_DNA"/>
</dbReference>
<evidence type="ECO:0000256" key="1">
    <source>
        <dbReference type="ARBA" id="ARBA00001933"/>
    </source>
</evidence>
<dbReference type="InterPro" id="IPR015421">
    <property type="entry name" value="PyrdxlP-dep_Trfase_major"/>
</dbReference>
<proteinExistence type="inferred from homology"/>
<reference evidence="6 7" key="1">
    <citation type="submission" date="2020-08" db="EMBL/GenBank/DDBJ databases">
        <title>Amycolatopsis sp. nov. DR6-1 isolated from Dendrobium heterocarpum.</title>
        <authorList>
            <person name="Tedsree N."/>
            <person name="Kuncharoen N."/>
            <person name="Likhitwitayawuid K."/>
            <person name="Tanasupawat S."/>
        </authorList>
    </citation>
    <scope>NUCLEOTIDE SEQUENCE [LARGE SCALE GENOMIC DNA]</scope>
    <source>
        <strain evidence="6 7">DR6-1</strain>
    </source>
</reference>
<evidence type="ECO:0000313" key="7">
    <source>
        <dbReference type="Proteomes" id="UP000526734"/>
    </source>
</evidence>
<protein>
    <submittedName>
        <fullName evidence="6">Aspartate aminotransferase family protein</fullName>
    </submittedName>
</protein>
<keyword evidence="6" id="KW-0032">Aminotransferase</keyword>
<evidence type="ECO:0000256" key="5">
    <source>
        <dbReference type="RuleBase" id="RU000382"/>
    </source>
</evidence>
<dbReference type="GO" id="GO:0030170">
    <property type="term" value="F:pyridoxal phosphate binding"/>
    <property type="evidence" value="ECO:0007669"/>
    <property type="project" value="InterPro"/>
</dbReference>
<dbReference type="GO" id="GO:0008483">
    <property type="term" value="F:transaminase activity"/>
    <property type="evidence" value="ECO:0007669"/>
    <property type="project" value="UniProtKB-KW"/>
</dbReference>
<name>A0A7W3W3W8_9PSEU</name>
<sequence>MDLPYWIARAVEGHGQWTSTFAPYERHPSLEISDDRFATVFENYEKLLHGNYPFFHPRYIGQMLKPPHEAAVVAYLSAMLINPNNHSSDGGPVTDRMEREVIDQLAAMFGFGSHLGHLTSSGTMANLEALYVARCLHPGRGVAYSSASHYTHERMTRLLGMDSRAVPADRYGRMDLDALEDVLRTGKVGTVVFTLGTTGVGALDPLAEAMALRERYDVRFHVDAAYGGFYSVLAGTLGLDPAPWRAVRDCDSVVVDPHKQGLQPYGCGSVLFADPSVAKFYVHDSPYTYFTPADLHLGEISLECSRAGATAAALWFTFQLLAPTADGLGEVLAANRRAALRLAALTADSDRLRLHQEPDLDIVTYFPRRAGDSLSGIGRACAAMLEEGMHDGADPVFLSLMRIERDAFAQLHPDVRADADSTRILRSVLMKPESETYVDELHQRLERLSASQGKEG</sequence>
<dbReference type="Proteomes" id="UP000526734">
    <property type="component" value="Unassembled WGS sequence"/>
</dbReference>
<dbReference type="GO" id="GO:0004058">
    <property type="term" value="F:aromatic-L-amino-acid decarboxylase activity"/>
    <property type="evidence" value="ECO:0007669"/>
    <property type="project" value="UniProtKB-ARBA"/>
</dbReference>
<keyword evidence="3 5" id="KW-0456">Lyase</keyword>
<evidence type="ECO:0000256" key="4">
    <source>
        <dbReference type="PIRSR" id="PIRSR602129-50"/>
    </source>
</evidence>